<dbReference type="Proteomes" id="UP001196316">
    <property type="component" value="Unassembled WGS sequence"/>
</dbReference>
<dbReference type="AlphaFoldDB" id="A0AAW4N5A0"/>
<comment type="caution">
    <text evidence="1">The sequence shown here is derived from an EMBL/GenBank/DDBJ whole genome shotgun (WGS) entry which is preliminary data.</text>
</comment>
<dbReference type="RefSeq" id="WP_217326144.1">
    <property type="nucleotide sequence ID" value="NZ_JAHOEK010000005.1"/>
</dbReference>
<organism evidence="1 2">
    <name type="scientific">Segatella copri</name>
    <dbReference type="NCBI Taxonomy" id="165179"/>
    <lineage>
        <taxon>Bacteria</taxon>
        <taxon>Pseudomonadati</taxon>
        <taxon>Bacteroidota</taxon>
        <taxon>Bacteroidia</taxon>
        <taxon>Bacteroidales</taxon>
        <taxon>Prevotellaceae</taxon>
        <taxon>Segatella</taxon>
    </lineage>
</organism>
<gene>
    <name evidence="1" type="ORF">KSW80_02705</name>
</gene>
<reference evidence="1" key="1">
    <citation type="submission" date="2021-06" db="EMBL/GenBank/DDBJ databases">
        <title>Collection of gut derived symbiotic bacterial strains cultured from healthy donors.</title>
        <authorList>
            <person name="Lin H."/>
            <person name="Littmann E."/>
            <person name="Pamer E.G."/>
        </authorList>
    </citation>
    <scope>NUCLEOTIDE SEQUENCE</scope>
    <source>
        <strain evidence="1">MSK.21.60</strain>
    </source>
</reference>
<protein>
    <submittedName>
        <fullName evidence="1">Uncharacterized protein</fullName>
    </submittedName>
</protein>
<sequence>MAAKKLLKGNYMTLVESKVVGHYRGEDSGAIYPEFDYDVVEAYDLNPIKNEKIGNQTIEELIEESIERYPYAGELFTSPQAHEIYNYLNSSGCLEKYKISI</sequence>
<evidence type="ECO:0000313" key="1">
    <source>
        <dbReference type="EMBL" id="MBV3407328.1"/>
    </source>
</evidence>
<name>A0AAW4N5A0_9BACT</name>
<dbReference type="EMBL" id="JAHOEP010000005">
    <property type="protein sequence ID" value="MBV3407328.1"/>
    <property type="molecule type" value="Genomic_DNA"/>
</dbReference>
<proteinExistence type="predicted"/>
<accession>A0AAW4N5A0</accession>
<evidence type="ECO:0000313" key="2">
    <source>
        <dbReference type="Proteomes" id="UP001196316"/>
    </source>
</evidence>